<evidence type="ECO:0000259" key="1">
    <source>
        <dbReference type="PROSITE" id="PS50191"/>
    </source>
</evidence>
<dbReference type="CDD" id="cd00170">
    <property type="entry name" value="SEC14"/>
    <property type="match status" value="1"/>
</dbReference>
<dbReference type="InterPro" id="IPR051026">
    <property type="entry name" value="PI/PC_transfer"/>
</dbReference>
<dbReference type="PROSITE" id="PS50191">
    <property type="entry name" value="CRAL_TRIO"/>
    <property type="match status" value="1"/>
</dbReference>
<feature type="domain" description="CRAL-TRIO" evidence="1">
    <location>
        <begin position="75"/>
        <end position="214"/>
    </location>
</feature>
<reference evidence="2 3" key="1">
    <citation type="submission" date="2019-02" db="EMBL/GenBank/DDBJ databases">
        <title>Genome sequencing of the rare red list fungi Dentipellis fragilis.</title>
        <authorList>
            <person name="Buettner E."/>
            <person name="Kellner H."/>
        </authorList>
    </citation>
    <scope>NUCLEOTIDE SEQUENCE [LARGE SCALE GENOMIC DNA]</scope>
    <source>
        <strain evidence="2 3">DSM 105465</strain>
    </source>
</reference>
<comment type="caution">
    <text evidence="2">The sequence shown here is derived from an EMBL/GenBank/DDBJ whole genome shotgun (WGS) entry which is preliminary data.</text>
</comment>
<feature type="non-terminal residue" evidence="2">
    <location>
        <position position="214"/>
    </location>
</feature>
<dbReference type="InterPro" id="IPR011074">
    <property type="entry name" value="CRAL/TRIO_N_dom"/>
</dbReference>
<accession>A0A4Y9XT90</accession>
<dbReference type="SMART" id="SM01100">
    <property type="entry name" value="CRAL_TRIO_N"/>
    <property type="match status" value="1"/>
</dbReference>
<gene>
    <name evidence="2" type="ORF">EVG20_g10489</name>
</gene>
<name>A0A4Y9XT90_9AGAM</name>
<dbReference type="Gene3D" id="1.10.8.20">
    <property type="entry name" value="N-terminal domain of phosphatidylinositol transfer protein sec14p"/>
    <property type="match status" value="1"/>
</dbReference>
<organism evidence="2 3">
    <name type="scientific">Dentipellis fragilis</name>
    <dbReference type="NCBI Taxonomy" id="205917"/>
    <lineage>
        <taxon>Eukaryota</taxon>
        <taxon>Fungi</taxon>
        <taxon>Dikarya</taxon>
        <taxon>Basidiomycota</taxon>
        <taxon>Agaricomycotina</taxon>
        <taxon>Agaricomycetes</taxon>
        <taxon>Russulales</taxon>
        <taxon>Hericiaceae</taxon>
        <taxon>Dentipellis</taxon>
    </lineage>
</organism>
<dbReference type="Pfam" id="PF00650">
    <property type="entry name" value="CRAL_TRIO"/>
    <property type="match status" value="1"/>
</dbReference>
<dbReference type="SUPFAM" id="SSF46938">
    <property type="entry name" value="CRAL/TRIO N-terminal domain"/>
    <property type="match status" value="1"/>
</dbReference>
<dbReference type="EMBL" id="SEOQ01001282">
    <property type="protein sequence ID" value="TFY52587.1"/>
    <property type="molecule type" value="Genomic_DNA"/>
</dbReference>
<dbReference type="OrthoDB" id="1434354at2759"/>
<dbReference type="PANTHER" id="PTHR45657">
    <property type="entry name" value="CRAL-TRIO DOMAIN-CONTAINING PROTEIN YKL091C-RELATED"/>
    <property type="match status" value="1"/>
</dbReference>
<sequence>MPVVAEHLSSQQQDALRRLREELEQDAVFCPEDSLGRDDASLLRFLRARNFSVQQSKRQIYECLEWRRTCEGVGIDELYRSLDPYNYPEREDVFKCWPMWFHKKGRPLNVHFFGGINMPELYKSVSPERHWQTVLVNAESLTREVLPAASASAGQHVDQTFVVVDLKGFGLQQFWQMKGLVRRSFQISQDYFPETMGQLAIINAPMSFTAIWAV</sequence>
<dbReference type="PANTHER" id="PTHR45657:SF1">
    <property type="entry name" value="CRAL-TRIO DOMAIN-CONTAINING PROTEIN YKL091C-RELATED"/>
    <property type="match status" value="1"/>
</dbReference>
<dbReference type="Proteomes" id="UP000298327">
    <property type="component" value="Unassembled WGS sequence"/>
</dbReference>
<evidence type="ECO:0000313" key="3">
    <source>
        <dbReference type="Proteomes" id="UP000298327"/>
    </source>
</evidence>
<dbReference type="AlphaFoldDB" id="A0A4Y9XT90"/>
<dbReference type="SUPFAM" id="SSF52087">
    <property type="entry name" value="CRAL/TRIO domain"/>
    <property type="match status" value="1"/>
</dbReference>
<dbReference type="InterPro" id="IPR036273">
    <property type="entry name" value="CRAL/TRIO_N_dom_sf"/>
</dbReference>
<dbReference type="InterPro" id="IPR036865">
    <property type="entry name" value="CRAL-TRIO_dom_sf"/>
</dbReference>
<dbReference type="STRING" id="205917.A0A4Y9XT90"/>
<dbReference type="InterPro" id="IPR001251">
    <property type="entry name" value="CRAL-TRIO_dom"/>
</dbReference>
<evidence type="ECO:0000313" key="2">
    <source>
        <dbReference type="EMBL" id="TFY52587.1"/>
    </source>
</evidence>
<proteinExistence type="predicted"/>
<keyword evidence="3" id="KW-1185">Reference proteome</keyword>
<dbReference type="Gene3D" id="3.40.525.10">
    <property type="entry name" value="CRAL-TRIO lipid binding domain"/>
    <property type="match status" value="1"/>
</dbReference>
<protein>
    <recommendedName>
        <fullName evidence="1">CRAL-TRIO domain-containing protein</fullName>
    </recommendedName>
</protein>
<dbReference type="Pfam" id="PF03765">
    <property type="entry name" value="CRAL_TRIO_N"/>
    <property type="match status" value="1"/>
</dbReference>